<dbReference type="Gene3D" id="3.30.420.310">
    <property type="entry name" value="2-keto-3-deoxy-galactonokinase, C-terminal domain"/>
    <property type="match status" value="1"/>
</dbReference>
<proteinExistence type="predicted"/>
<dbReference type="EMBL" id="CACVAT010000383">
    <property type="protein sequence ID" value="CAA6823877.1"/>
    <property type="molecule type" value="Genomic_DNA"/>
</dbReference>
<dbReference type="EC" id="2.7.1.58" evidence="1"/>
<gene>
    <name evidence="1" type="ORF">HELGO_WM42512</name>
</gene>
<keyword evidence="1" id="KW-0808">Transferase</keyword>
<keyword evidence="1" id="KW-0418">Kinase</keyword>
<dbReference type="InterPro" id="IPR007729">
    <property type="entry name" value="DGOK"/>
</dbReference>
<dbReference type="AlphaFoldDB" id="A0A6S6U0L2"/>
<protein>
    <submittedName>
        <fullName evidence="1">2-dehydro-3-deoxygalactonokinase (EC)</fullName>
        <ecNumber evidence="1">2.7.1.58</ecNumber>
    </submittedName>
</protein>
<dbReference type="Pfam" id="PF05035">
    <property type="entry name" value="DGOK"/>
    <property type="match status" value="1"/>
</dbReference>
<dbReference type="InterPro" id="IPR042257">
    <property type="entry name" value="DGOK_C"/>
</dbReference>
<dbReference type="InterPro" id="IPR042258">
    <property type="entry name" value="DGOK_N"/>
</dbReference>
<dbReference type="GO" id="GO:0008671">
    <property type="term" value="F:2-dehydro-3-deoxygalactonokinase activity"/>
    <property type="evidence" value="ECO:0007669"/>
    <property type="project" value="UniProtKB-EC"/>
</dbReference>
<accession>A0A6S6U0L2</accession>
<name>A0A6S6U0L2_9GAMM</name>
<evidence type="ECO:0000313" key="1">
    <source>
        <dbReference type="EMBL" id="CAA6823877.1"/>
    </source>
</evidence>
<organism evidence="1">
    <name type="scientific">uncultured Thiotrichaceae bacterium</name>
    <dbReference type="NCBI Taxonomy" id="298394"/>
    <lineage>
        <taxon>Bacteria</taxon>
        <taxon>Pseudomonadati</taxon>
        <taxon>Pseudomonadota</taxon>
        <taxon>Gammaproteobacteria</taxon>
        <taxon>Thiotrichales</taxon>
        <taxon>Thiotrichaceae</taxon>
        <taxon>environmental samples</taxon>
    </lineage>
</organism>
<reference evidence="1" key="1">
    <citation type="submission" date="2020-01" db="EMBL/GenBank/DDBJ databases">
        <authorList>
            <person name="Meier V. D."/>
            <person name="Meier V D."/>
        </authorList>
    </citation>
    <scope>NUCLEOTIDE SEQUENCE</scope>
    <source>
        <strain evidence="1">HLG_WM_MAG_09</strain>
    </source>
</reference>
<dbReference type="GO" id="GO:0034194">
    <property type="term" value="P:D-galactonate catabolic process"/>
    <property type="evidence" value="ECO:0007669"/>
    <property type="project" value="InterPro"/>
</dbReference>
<dbReference type="Gene3D" id="3.30.420.300">
    <property type="entry name" value="2-keto-3-deoxy-galactonokinase, substrate binding domain"/>
    <property type="match status" value="1"/>
</dbReference>
<sequence length="315" mass="34751">MINPDWIAVDWGTSQLRVWGMSADNQVLAKADSDRGMSKLTSKQYESTLLDLIEGWLVDGETIPVLVCGMAGSREGWRQADYMPTPVKLPQQLSLVQVKTADPRIAVQIVPGIMQEQPADVMRGEETQMSGFLSENPDFSGILVLPGTHTKWVELEQGTLKRFSTVMTGELFATISHHSIIRFAVEGGELSLDAFDETFNTALKHPGGFSERLFSLRANTLLNNQPADTSFSSLSAELIALEINAAEHRFAPLQEKQLLIIGNDHLAELYQHALKLCGYKATSSSGEDLVLAGLHSVYQQVYQQMHSCETEEALS</sequence>